<organism evidence="4 5">
    <name type="scientific">Romanomermis culicivorax</name>
    <name type="common">Nematode worm</name>
    <dbReference type="NCBI Taxonomy" id="13658"/>
    <lineage>
        <taxon>Eukaryota</taxon>
        <taxon>Metazoa</taxon>
        <taxon>Ecdysozoa</taxon>
        <taxon>Nematoda</taxon>
        <taxon>Enoplea</taxon>
        <taxon>Dorylaimia</taxon>
        <taxon>Mermithida</taxon>
        <taxon>Mermithoidea</taxon>
        <taxon>Mermithidae</taxon>
        <taxon>Romanomermis</taxon>
    </lineage>
</organism>
<proteinExistence type="predicted"/>
<protein>
    <submittedName>
        <fullName evidence="5">B box-type domain-containing protein</fullName>
    </submittedName>
</protein>
<dbReference type="AlphaFoldDB" id="A0A915HZF5"/>
<name>A0A915HZF5_ROMCU</name>
<dbReference type="SUPFAM" id="SSF57850">
    <property type="entry name" value="RING/U-box"/>
    <property type="match status" value="1"/>
</dbReference>
<dbReference type="CDD" id="cd00021">
    <property type="entry name" value="Bbox_SF"/>
    <property type="match status" value="1"/>
</dbReference>
<dbReference type="Proteomes" id="UP000887565">
    <property type="component" value="Unplaced"/>
</dbReference>
<evidence type="ECO:0000313" key="4">
    <source>
        <dbReference type="Proteomes" id="UP000887565"/>
    </source>
</evidence>
<dbReference type="SMART" id="SM00336">
    <property type="entry name" value="BBOX"/>
    <property type="match status" value="1"/>
</dbReference>
<dbReference type="InterPro" id="IPR013083">
    <property type="entry name" value="Znf_RING/FYVE/PHD"/>
</dbReference>
<keyword evidence="2" id="KW-0862">Zinc</keyword>
<sequence>MKSDDSIFTCSKCDKRLEYGYSMACLHTICRECFDVRDTTESHTCNICHVSHDKSAISNIDNLIAWNNARWKKKINSSRKLYVCMVKSCRHEKMPNNFCSSHQDSKADFFCLTCESCYCVYCFLLKKHPASDDHRFCTDLEPAILTKLKNLSESNFLDKMDKLCGASNLEKRKIDQDLDEIEKIANEWRSEFESTIELINALCRSRRTPLVEIKKRTEIMEKIMSQNCRYS</sequence>
<evidence type="ECO:0000256" key="1">
    <source>
        <dbReference type="ARBA" id="ARBA00022723"/>
    </source>
</evidence>
<dbReference type="PROSITE" id="PS50119">
    <property type="entry name" value="ZF_BBOX"/>
    <property type="match status" value="1"/>
</dbReference>
<keyword evidence="1" id="KW-0479">Metal-binding</keyword>
<dbReference type="GO" id="GO:0008270">
    <property type="term" value="F:zinc ion binding"/>
    <property type="evidence" value="ECO:0007669"/>
    <property type="project" value="UniProtKB-KW"/>
</dbReference>
<dbReference type="Pfam" id="PF00643">
    <property type="entry name" value="zf-B_box"/>
    <property type="match status" value="1"/>
</dbReference>
<evidence type="ECO:0000256" key="2">
    <source>
        <dbReference type="PROSITE-ProRule" id="PRU00024"/>
    </source>
</evidence>
<dbReference type="InterPro" id="IPR000315">
    <property type="entry name" value="Znf_B-box"/>
</dbReference>
<keyword evidence="2" id="KW-0863">Zinc-finger</keyword>
<evidence type="ECO:0000259" key="3">
    <source>
        <dbReference type="PROSITE" id="PS50119"/>
    </source>
</evidence>
<evidence type="ECO:0000313" key="5">
    <source>
        <dbReference type="WBParaSite" id="nRc.2.0.1.t07236-RA"/>
    </source>
</evidence>
<dbReference type="WBParaSite" id="nRc.2.0.1.t07236-RA">
    <property type="protein sequence ID" value="nRc.2.0.1.t07236-RA"/>
    <property type="gene ID" value="nRc.2.0.1.g07236"/>
</dbReference>
<dbReference type="SUPFAM" id="SSF57845">
    <property type="entry name" value="B-box zinc-binding domain"/>
    <property type="match status" value="1"/>
</dbReference>
<keyword evidence="4" id="KW-1185">Reference proteome</keyword>
<reference evidence="5" key="1">
    <citation type="submission" date="2022-11" db="UniProtKB">
        <authorList>
            <consortium name="WormBaseParasite"/>
        </authorList>
    </citation>
    <scope>IDENTIFICATION</scope>
</reference>
<feature type="domain" description="B box-type" evidence="3">
    <location>
        <begin position="94"/>
        <end position="139"/>
    </location>
</feature>
<dbReference type="Gene3D" id="3.30.40.10">
    <property type="entry name" value="Zinc/RING finger domain, C3HC4 (zinc finger)"/>
    <property type="match status" value="1"/>
</dbReference>
<dbReference type="Gene3D" id="3.30.160.60">
    <property type="entry name" value="Classic Zinc Finger"/>
    <property type="match status" value="1"/>
</dbReference>
<accession>A0A915HZF5</accession>